<accession>A0A6A6QMA4</accession>
<reference evidence="2" key="1">
    <citation type="journal article" date="2020" name="Stud. Mycol.">
        <title>101 Dothideomycetes genomes: a test case for predicting lifestyles and emergence of pathogens.</title>
        <authorList>
            <person name="Haridas S."/>
            <person name="Albert R."/>
            <person name="Binder M."/>
            <person name="Bloem J."/>
            <person name="Labutti K."/>
            <person name="Salamov A."/>
            <person name="Andreopoulos B."/>
            <person name="Baker S."/>
            <person name="Barry K."/>
            <person name="Bills G."/>
            <person name="Bluhm B."/>
            <person name="Cannon C."/>
            <person name="Castanera R."/>
            <person name="Culley D."/>
            <person name="Daum C."/>
            <person name="Ezra D."/>
            <person name="Gonzalez J."/>
            <person name="Henrissat B."/>
            <person name="Kuo A."/>
            <person name="Liang C."/>
            <person name="Lipzen A."/>
            <person name="Lutzoni F."/>
            <person name="Magnuson J."/>
            <person name="Mondo S."/>
            <person name="Nolan M."/>
            <person name="Ohm R."/>
            <person name="Pangilinan J."/>
            <person name="Park H.-J."/>
            <person name="Ramirez L."/>
            <person name="Alfaro M."/>
            <person name="Sun H."/>
            <person name="Tritt A."/>
            <person name="Yoshinaga Y."/>
            <person name="Zwiers L.-H."/>
            <person name="Turgeon B."/>
            <person name="Goodwin S."/>
            <person name="Spatafora J."/>
            <person name="Crous P."/>
            <person name="Grigoriev I."/>
        </authorList>
    </citation>
    <scope>NUCLEOTIDE SEQUENCE</scope>
    <source>
        <strain evidence="2">CBS 269.34</strain>
    </source>
</reference>
<organism evidence="2 3">
    <name type="scientific">Lophium mytilinum</name>
    <dbReference type="NCBI Taxonomy" id="390894"/>
    <lineage>
        <taxon>Eukaryota</taxon>
        <taxon>Fungi</taxon>
        <taxon>Dikarya</taxon>
        <taxon>Ascomycota</taxon>
        <taxon>Pezizomycotina</taxon>
        <taxon>Dothideomycetes</taxon>
        <taxon>Pleosporomycetidae</taxon>
        <taxon>Mytilinidiales</taxon>
        <taxon>Mytilinidiaceae</taxon>
        <taxon>Lophium</taxon>
    </lineage>
</organism>
<feature type="compositionally biased region" description="Basic and acidic residues" evidence="1">
    <location>
        <begin position="82"/>
        <end position="97"/>
    </location>
</feature>
<protein>
    <submittedName>
        <fullName evidence="2">Uncharacterized protein</fullName>
    </submittedName>
</protein>
<proteinExistence type="predicted"/>
<feature type="compositionally biased region" description="Polar residues" evidence="1">
    <location>
        <begin position="67"/>
        <end position="81"/>
    </location>
</feature>
<name>A0A6A6QMA4_9PEZI</name>
<feature type="region of interest" description="Disordered" evidence="1">
    <location>
        <begin position="20"/>
        <end position="97"/>
    </location>
</feature>
<dbReference type="EMBL" id="MU004192">
    <property type="protein sequence ID" value="KAF2493511.1"/>
    <property type="molecule type" value="Genomic_DNA"/>
</dbReference>
<evidence type="ECO:0000313" key="3">
    <source>
        <dbReference type="Proteomes" id="UP000799750"/>
    </source>
</evidence>
<keyword evidence="3" id="KW-1185">Reference proteome</keyword>
<sequence length="293" mass="32595">MTKGRKRRSDGIASLTVNSSLKSLTEFDVDTDDASPQSHRRSKHADYANPPSSTQDTHQPVEYYKPTITSKQKPVQPSKQAQDPKPKDDEIASFKRKIESDRKDLEALLKTRMADALAKEEKHRNDITAQVLKIFQEASKAQSDTDKPKSHAAAAGGKPAADFFANLRSAAVIVQRSHDMLSDYDDMALRIENAVPEADKALPETLRGEEARTKRVLGIGYKIAMKKMEAALSMEGDAEGDDEEEMDGDAWKVVKENFQKVYAQKVPDVAGTVRYAERGVMRMAKGLPWEKMG</sequence>
<dbReference type="Proteomes" id="UP000799750">
    <property type="component" value="Unassembled WGS sequence"/>
</dbReference>
<dbReference type="OrthoDB" id="3934814at2759"/>
<dbReference type="AlphaFoldDB" id="A0A6A6QMA4"/>
<evidence type="ECO:0000256" key="1">
    <source>
        <dbReference type="SAM" id="MobiDB-lite"/>
    </source>
</evidence>
<gene>
    <name evidence="2" type="ORF">BU16DRAFT_563665</name>
</gene>
<evidence type="ECO:0000313" key="2">
    <source>
        <dbReference type="EMBL" id="KAF2493511.1"/>
    </source>
</evidence>